<dbReference type="AlphaFoldDB" id="A0A512C1V0"/>
<proteinExistence type="predicted"/>
<name>A0A512C1V0_9HYPH</name>
<gene>
    <name evidence="4" type="ORF">MAE02_58880</name>
</gene>
<feature type="domain" description="Dienelactone hydrolase" evidence="3">
    <location>
        <begin position="124"/>
        <end position="256"/>
    </location>
</feature>
<dbReference type="GO" id="GO:0052689">
    <property type="term" value="F:carboxylic ester hydrolase activity"/>
    <property type="evidence" value="ECO:0007669"/>
    <property type="project" value="UniProtKB-ARBA"/>
</dbReference>
<sequence>MHLHRLALAAILLASNTQAAPRETDITFEARNLQRSTSWDRLYIEGPKLQLTGRFAMPHGSGPFPAVVHLHGCEGPIPPRDEAWVERFTSWGFAVLRLDSLGPRGKTSVCKSPGDLPPFDRAADAYSAKAWLSGRPEIDPSRIVLAGWSHGGLAVLAALGMPPTAFGAPKGTKPFVAGIAFYPYCVSPNEVQAPILILIGDADTSEPVSLCRQMVGAHPRIRLEVYSGAHHGFDIPGADYVMLGYQIRHSPHDEAAAIGAVKALIGGLAP</sequence>
<keyword evidence="1" id="KW-0378">Hydrolase</keyword>
<protein>
    <recommendedName>
        <fullName evidence="3">Dienelactone hydrolase domain-containing protein</fullName>
    </recommendedName>
</protein>
<dbReference type="EMBL" id="BJYU01000163">
    <property type="protein sequence ID" value="GEO18192.1"/>
    <property type="molecule type" value="Genomic_DNA"/>
</dbReference>
<organism evidence="4 5">
    <name type="scientific">Microvirga aerophila</name>
    <dbReference type="NCBI Taxonomy" id="670291"/>
    <lineage>
        <taxon>Bacteria</taxon>
        <taxon>Pseudomonadati</taxon>
        <taxon>Pseudomonadota</taxon>
        <taxon>Alphaproteobacteria</taxon>
        <taxon>Hyphomicrobiales</taxon>
        <taxon>Methylobacteriaceae</taxon>
        <taxon>Microvirga</taxon>
    </lineage>
</organism>
<keyword evidence="5" id="KW-1185">Reference proteome</keyword>
<accession>A0A512C1V0</accession>
<evidence type="ECO:0000256" key="2">
    <source>
        <dbReference type="SAM" id="SignalP"/>
    </source>
</evidence>
<dbReference type="InterPro" id="IPR050261">
    <property type="entry name" value="FrsA_esterase"/>
</dbReference>
<dbReference type="PANTHER" id="PTHR22946:SF9">
    <property type="entry name" value="POLYKETIDE TRANSFERASE AF380"/>
    <property type="match status" value="1"/>
</dbReference>
<comment type="caution">
    <text evidence="4">The sequence shown here is derived from an EMBL/GenBank/DDBJ whole genome shotgun (WGS) entry which is preliminary data.</text>
</comment>
<evidence type="ECO:0000313" key="5">
    <source>
        <dbReference type="Proteomes" id="UP000321085"/>
    </source>
</evidence>
<dbReference type="Pfam" id="PF01738">
    <property type="entry name" value="DLH"/>
    <property type="match status" value="1"/>
</dbReference>
<dbReference type="PANTHER" id="PTHR22946">
    <property type="entry name" value="DIENELACTONE HYDROLASE DOMAIN-CONTAINING PROTEIN-RELATED"/>
    <property type="match status" value="1"/>
</dbReference>
<evidence type="ECO:0000259" key="3">
    <source>
        <dbReference type="Pfam" id="PF01738"/>
    </source>
</evidence>
<feature type="signal peptide" evidence="2">
    <location>
        <begin position="1"/>
        <end position="19"/>
    </location>
</feature>
<evidence type="ECO:0000313" key="4">
    <source>
        <dbReference type="EMBL" id="GEO18192.1"/>
    </source>
</evidence>
<reference evidence="4 5" key="1">
    <citation type="submission" date="2019-07" db="EMBL/GenBank/DDBJ databases">
        <title>Whole genome shotgun sequence of Microvirga aerophila NBRC 106136.</title>
        <authorList>
            <person name="Hosoyama A."/>
            <person name="Uohara A."/>
            <person name="Ohji S."/>
            <person name="Ichikawa N."/>
        </authorList>
    </citation>
    <scope>NUCLEOTIDE SEQUENCE [LARGE SCALE GENOMIC DNA]</scope>
    <source>
        <strain evidence="4 5">NBRC 106136</strain>
    </source>
</reference>
<keyword evidence="2" id="KW-0732">Signal</keyword>
<dbReference type="RefSeq" id="WP_170285143.1">
    <property type="nucleotide sequence ID" value="NZ_BJYU01000163.1"/>
</dbReference>
<dbReference type="InterPro" id="IPR002925">
    <property type="entry name" value="Dienelactn_hydro"/>
</dbReference>
<dbReference type="InterPro" id="IPR029058">
    <property type="entry name" value="AB_hydrolase_fold"/>
</dbReference>
<dbReference type="SUPFAM" id="SSF53474">
    <property type="entry name" value="alpha/beta-Hydrolases"/>
    <property type="match status" value="1"/>
</dbReference>
<evidence type="ECO:0000256" key="1">
    <source>
        <dbReference type="ARBA" id="ARBA00022801"/>
    </source>
</evidence>
<dbReference type="Gene3D" id="3.40.50.1820">
    <property type="entry name" value="alpha/beta hydrolase"/>
    <property type="match status" value="1"/>
</dbReference>
<feature type="chain" id="PRO_5021821115" description="Dienelactone hydrolase domain-containing protein" evidence="2">
    <location>
        <begin position="20"/>
        <end position="270"/>
    </location>
</feature>
<dbReference type="Proteomes" id="UP000321085">
    <property type="component" value="Unassembled WGS sequence"/>
</dbReference>